<gene>
    <name evidence="11" type="ORF">EIMP300_03210</name>
</gene>
<organism evidence="11 12">
    <name type="scientific">Escherichia coli</name>
    <dbReference type="NCBI Taxonomy" id="562"/>
    <lineage>
        <taxon>Bacteria</taxon>
        <taxon>Pseudomonadati</taxon>
        <taxon>Pseudomonadota</taxon>
        <taxon>Gammaproteobacteria</taxon>
        <taxon>Enterobacterales</taxon>
        <taxon>Enterobacteriaceae</taxon>
        <taxon>Escherichia</taxon>
    </lineage>
</organism>
<dbReference type="CDD" id="cd00001">
    <property type="entry name" value="PTS_IIB_man"/>
    <property type="match status" value="1"/>
</dbReference>
<protein>
    <submittedName>
        <fullName evidence="11">PTS fructose transporter subunit IIB</fullName>
    </submittedName>
</protein>
<dbReference type="Proteomes" id="UP000467488">
    <property type="component" value="Chromosome"/>
</dbReference>
<feature type="domain" description="PTS EIIB type-4" evidence="10">
    <location>
        <begin position="1"/>
        <end position="176"/>
    </location>
</feature>
<evidence type="ECO:0000313" key="11">
    <source>
        <dbReference type="EMBL" id="BBU78921.1"/>
    </source>
</evidence>
<name>A0A8S0FEX6_ECOLX</name>
<evidence type="ECO:0000256" key="5">
    <source>
        <dbReference type="ARBA" id="ARBA00022679"/>
    </source>
</evidence>
<keyword evidence="3" id="KW-0963">Cytoplasm</keyword>
<evidence type="ECO:0000259" key="10">
    <source>
        <dbReference type="PROSITE" id="PS51101"/>
    </source>
</evidence>
<dbReference type="AlphaFoldDB" id="A0A8S0FEX6"/>
<evidence type="ECO:0000256" key="4">
    <source>
        <dbReference type="ARBA" id="ARBA00022597"/>
    </source>
</evidence>
<evidence type="ECO:0000313" key="12">
    <source>
        <dbReference type="Proteomes" id="UP000467488"/>
    </source>
</evidence>
<dbReference type="PROSITE" id="PS51101">
    <property type="entry name" value="PTS_EIIB_TYPE_4"/>
    <property type="match status" value="1"/>
</dbReference>
<dbReference type="NCBIfam" id="TIGR00854">
    <property type="entry name" value="pts-sorbose"/>
    <property type="match status" value="1"/>
</dbReference>
<dbReference type="EMBL" id="AP022360">
    <property type="protein sequence ID" value="BBU78921.1"/>
    <property type="molecule type" value="Genomic_DNA"/>
</dbReference>
<dbReference type="GO" id="GO:0016301">
    <property type="term" value="F:kinase activity"/>
    <property type="evidence" value="ECO:0007669"/>
    <property type="project" value="UniProtKB-KW"/>
</dbReference>
<dbReference type="Gene3D" id="3.40.35.10">
    <property type="entry name" value="Phosphotransferase system, sorbose subfamily IIB component"/>
    <property type="match status" value="1"/>
</dbReference>
<evidence type="ECO:0000256" key="1">
    <source>
        <dbReference type="ARBA" id="ARBA00004496"/>
    </source>
</evidence>
<dbReference type="InterPro" id="IPR036667">
    <property type="entry name" value="PTS_IIB_sorbose-sp_sf"/>
</dbReference>
<dbReference type="InterPro" id="IPR004720">
    <property type="entry name" value="PTS_IIB_sorbose-sp"/>
</dbReference>
<evidence type="ECO:0000256" key="2">
    <source>
        <dbReference type="ARBA" id="ARBA00022448"/>
    </source>
</evidence>
<evidence type="ECO:0000256" key="3">
    <source>
        <dbReference type="ARBA" id="ARBA00022490"/>
    </source>
</evidence>
<dbReference type="InterPro" id="IPR018455">
    <property type="entry name" value="PTS_IIB_sorbose-sp_subgr"/>
</dbReference>
<keyword evidence="5" id="KW-0808">Transferase</keyword>
<dbReference type="SUPFAM" id="SSF52728">
    <property type="entry name" value="PTS IIb component"/>
    <property type="match status" value="1"/>
</dbReference>
<feature type="active site" description="Pros-phosphohistidine intermediate; for EIIB activity" evidence="8">
    <location>
        <position position="14"/>
    </location>
</feature>
<keyword evidence="7" id="KW-0418">Kinase</keyword>
<reference evidence="11 12" key="1">
    <citation type="submission" date="2020-01" db="EMBL/GenBank/DDBJ databases">
        <title>Dynamics of blaIMP-6 dissemination in carbapenem resistant Enterobacteriacea isolated from regional surveillance in Osaka, Japan.</title>
        <authorList>
            <person name="Abe R."/>
            <person name="Akeda Y."/>
            <person name="Sugawara Y."/>
            <person name="Yamamoto N."/>
            <person name="Tomono K."/>
            <person name="Takeuchi D."/>
            <person name="Kawahara R."/>
            <person name="Hamada S."/>
        </authorList>
    </citation>
    <scope>NUCLEOTIDE SEQUENCE [LARGE SCALE GENOMIC DNA]</scope>
    <source>
        <strain evidence="11 12">E300</strain>
    </source>
</reference>
<keyword evidence="2" id="KW-0813">Transport</keyword>
<dbReference type="GO" id="GO:0009401">
    <property type="term" value="P:phosphoenolpyruvate-dependent sugar phosphotransferase system"/>
    <property type="evidence" value="ECO:0007669"/>
    <property type="project" value="UniProtKB-KW"/>
</dbReference>
<dbReference type="GO" id="GO:0008982">
    <property type="term" value="F:protein-N(PI)-phosphohistidine-sugar phosphotransferase activity"/>
    <property type="evidence" value="ECO:0007669"/>
    <property type="project" value="InterPro"/>
</dbReference>
<evidence type="ECO:0000256" key="7">
    <source>
        <dbReference type="ARBA" id="ARBA00022777"/>
    </source>
</evidence>
<dbReference type="GO" id="GO:0005737">
    <property type="term" value="C:cytoplasm"/>
    <property type="evidence" value="ECO:0007669"/>
    <property type="project" value="UniProtKB-SubCell"/>
</dbReference>
<evidence type="ECO:0000256" key="6">
    <source>
        <dbReference type="ARBA" id="ARBA00022683"/>
    </source>
</evidence>
<keyword evidence="4" id="KW-0762">Sugar transport</keyword>
<evidence type="ECO:0000256" key="8">
    <source>
        <dbReference type="PIRSR" id="PIRSR618455-1"/>
    </source>
</evidence>
<feature type="modified residue" description="Phosphohistidine; by EIIA" evidence="9">
    <location>
        <position position="14"/>
    </location>
</feature>
<sequence length="176" mass="19706">MNITLARIDDRLIHGQVTTVWSKVANAQRIIICNDEVYNDEVRRTLLRQAAPPGMKVNVVNIEKAVAVYHNPQYQDETVFYLFTRPQDALAMVRQGVKIGTLNIGGMACILWLQLNATVMTRPGKKQLTKAVSLDDDDINAFHELNNLGVILDLRVVASDPSINIIDKINEQLIAN</sequence>
<accession>A0A8S0FEX6</accession>
<dbReference type="Pfam" id="PF03830">
    <property type="entry name" value="PTSIIB_sorb"/>
    <property type="match status" value="1"/>
</dbReference>
<evidence type="ECO:0000256" key="9">
    <source>
        <dbReference type="PIRSR" id="PIRSR618455-2"/>
    </source>
</evidence>
<comment type="subcellular location">
    <subcellularLocation>
        <location evidence="1">Cytoplasm</location>
    </subcellularLocation>
</comment>
<proteinExistence type="predicted"/>
<keyword evidence="6" id="KW-0598">Phosphotransferase system</keyword>